<dbReference type="RefSeq" id="WP_305730463.1">
    <property type="nucleotide sequence ID" value="NZ_JAUZEA010000007.1"/>
</dbReference>
<dbReference type="Proteomes" id="UP001240529">
    <property type="component" value="Unassembled WGS sequence"/>
</dbReference>
<proteinExistence type="predicted"/>
<name>A0AAP5FB19_9GAMM</name>
<evidence type="ECO:0000313" key="1">
    <source>
        <dbReference type="EMBL" id="MDQ7953097.1"/>
    </source>
</evidence>
<accession>A0AAP5FB19</accession>
<dbReference type="EMBL" id="JAVIAC010000007">
    <property type="protein sequence ID" value="MDQ7953097.1"/>
    <property type="molecule type" value="Genomic_DNA"/>
</dbReference>
<sequence>MSFLTKFSNILNQQNKEAVDQGLDSIHGDQVAHQADRARDYRGQARTAQFQNVQLANQVHDAAAELAVVKAQLAKEREKTKLFEDCLIEDHAVISTLESVIRVLRPSDLSDEALRELVNEKVSKARVSSEVVQGGKNRLTIFQEGDEFSDHPDGGFFYEFY</sequence>
<comment type="caution">
    <text evidence="1">The sequence shown here is derived from an EMBL/GenBank/DDBJ whole genome shotgun (WGS) entry which is preliminary data.</text>
</comment>
<organism evidence="1 2">
    <name type="scientific">Stenotrophomonas geniculata</name>
    <dbReference type="NCBI Taxonomy" id="86188"/>
    <lineage>
        <taxon>Bacteria</taxon>
        <taxon>Pseudomonadati</taxon>
        <taxon>Pseudomonadota</taxon>
        <taxon>Gammaproteobacteria</taxon>
        <taxon>Lysobacterales</taxon>
        <taxon>Lysobacteraceae</taxon>
        <taxon>Stenotrophomonas</taxon>
    </lineage>
</organism>
<dbReference type="AlphaFoldDB" id="A0AAP5FB19"/>
<gene>
    <name evidence="1" type="ORF">Q0031_15045</name>
</gene>
<evidence type="ECO:0000313" key="2">
    <source>
        <dbReference type="Proteomes" id="UP001240529"/>
    </source>
</evidence>
<protein>
    <submittedName>
        <fullName evidence="1">Uncharacterized protein</fullName>
    </submittedName>
</protein>
<reference evidence="1" key="1">
    <citation type="submission" date="2023-07" db="EMBL/GenBank/DDBJ databases">
        <authorList>
            <person name="Shahid S."/>
            <person name="Akbar M.Y."/>
            <person name="Ajmal W."/>
            <person name="Ansari A."/>
            <person name="Ghazanfar S."/>
        </authorList>
    </citation>
    <scope>NUCLEOTIDE SEQUENCE</scope>
    <source>
        <strain evidence="1">NIGAB</strain>
    </source>
</reference>